<keyword evidence="1" id="KW-0812">Transmembrane</keyword>
<keyword evidence="3" id="KW-1185">Reference proteome</keyword>
<keyword evidence="1" id="KW-0472">Membrane</keyword>
<sequence length="107" mass="11102">MWAALALVRCAAALLPEPDRRARYREQWQADVLAAADLDLSPLHLALGAAIAAARISRKGTNVMLPIGPLALAIRAVGGSRARQRAAALAVLSALVLLGGVTMLITG</sequence>
<evidence type="ECO:0000313" key="3">
    <source>
        <dbReference type="Proteomes" id="UP001144280"/>
    </source>
</evidence>
<dbReference type="EMBL" id="BSDI01000021">
    <property type="protein sequence ID" value="GLH99221.1"/>
    <property type="molecule type" value="Genomic_DNA"/>
</dbReference>
<gene>
    <name evidence="2" type="ORF">Pa4123_44960</name>
</gene>
<protein>
    <recommendedName>
        <fullName evidence="4">DUF202 domain-containing protein</fullName>
    </recommendedName>
</protein>
<feature type="transmembrane region" description="Helical" evidence="1">
    <location>
        <begin position="86"/>
        <end position="105"/>
    </location>
</feature>
<reference evidence="2" key="1">
    <citation type="submission" date="2022-12" db="EMBL/GenBank/DDBJ databases">
        <title>New Phytohabitans aurantiacus sp. RD004123 nov., an actinomycete isolated from soil.</title>
        <authorList>
            <person name="Triningsih D.W."/>
            <person name="Harunari E."/>
            <person name="Igarashi Y."/>
        </authorList>
    </citation>
    <scope>NUCLEOTIDE SEQUENCE</scope>
    <source>
        <strain evidence="2">RD004123</strain>
    </source>
</reference>
<name>A0ABQ5QXE4_9ACTN</name>
<keyword evidence="1" id="KW-1133">Transmembrane helix</keyword>
<evidence type="ECO:0000313" key="2">
    <source>
        <dbReference type="EMBL" id="GLH99221.1"/>
    </source>
</evidence>
<evidence type="ECO:0000256" key="1">
    <source>
        <dbReference type="SAM" id="Phobius"/>
    </source>
</evidence>
<proteinExistence type="predicted"/>
<accession>A0ABQ5QXE4</accession>
<organism evidence="2 3">
    <name type="scientific">Phytohabitans aurantiacus</name>
    <dbReference type="NCBI Taxonomy" id="3016789"/>
    <lineage>
        <taxon>Bacteria</taxon>
        <taxon>Bacillati</taxon>
        <taxon>Actinomycetota</taxon>
        <taxon>Actinomycetes</taxon>
        <taxon>Micromonosporales</taxon>
        <taxon>Micromonosporaceae</taxon>
    </lineage>
</organism>
<evidence type="ECO:0008006" key="4">
    <source>
        <dbReference type="Google" id="ProtNLM"/>
    </source>
</evidence>
<dbReference type="Proteomes" id="UP001144280">
    <property type="component" value="Unassembled WGS sequence"/>
</dbReference>
<comment type="caution">
    <text evidence="2">The sequence shown here is derived from an EMBL/GenBank/DDBJ whole genome shotgun (WGS) entry which is preliminary data.</text>
</comment>